<gene>
    <name evidence="1" type="ORF">CAPTEDRAFT_26496</name>
</gene>
<dbReference type="AlphaFoldDB" id="R7VCR7"/>
<feature type="non-terminal residue" evidence="1">
    <location>
        <position position="173"/>
    </location>
</feature>
<accession>R7VCR7</accession>
<dbReference type="STRING" id="283909.R7VCR7"/>
<evidence type="ECO:0000313" key="3">
    <source>
        <dbReference type="Proteomes" id="UP000014760"/>
    </source>
</evidence>
<dbReference type="PANTHER" id="PTHR33053">
    <property type="entry name" value="PROTEIN, PUTATIVE-RELATED"/>
    <property type="match status" value="1"/>
</dbReference>
<reference evidence="2" key="3">
    <citation type="submission" date="2015-06" db="UniProtKB">
        <authorList>
            <consortium name="EnsemblMetazoa"/>
        </authorList>
    </citation>
    <scope>IDENTIFICATION</scope>
</reference>
<keyword evidence="3" id="KW-1185">Reference proteome</keyword>
<dbReference type="OMA" id="LHYDINI"/>
<name>R7VCR7_CAPTE</name>
<dbReference type="OrthoDB" id="10036512at2759"/>
<dbReference type="EMBL" id="AMQN01018699">
    <property type="status" value="NOT_ANNOTATED_CDS"/>
    <property type="molecule type" value="Genomic_DNA"/>
</dbReference>
<reference evidence="1 3" key="2">
    <citation type="journal article" date="2013" name="Nature">
        <title>Insights into bilaterian evolution from three spiralian genomes.</title>
        <authorList>
            <person name="Simakov O."/>
            <person name="Marletaz F."/>
            <person name="Cho S.J."/>
            <person name="Edsinger-Gonzales E."/>
            <person name="Havlak P."/>
            <person name="Hellsten U."/>
            <person name="Kuo D.H."/>
            <person name="Larsson T."/>
            <person name="Lv J."/>
            <person name="Arendt D."/>
            <person name="Savage R."/>
            <person name="Osoegawa K."/>
            <person name="de Jong P."/>
            <person name="Grimwood J."/>
            <person name="Chapman J.A."/>
            <person name="Shapiro H."/>
            <person name="Aerts A."/>
            <person name="Otillar R.P."/>
            <person name="Terry A.Y."/>
            <person name="Boore J.L."/>
            <person name="Grigoriev I.V."/>
            <person name="Lindberg D.R."/>
            <person name="Seaver E.C."/>
            <person name="Weisblat D.A."/>
            <person name="Putnam N.H."/>
            <person name="Rokhsar D.S."/>
        </authorList>
    </citation>
    <scope>NUCLEOTIDE SEQUENCE</scope>
    <source>
        <strain evidence="1 3">I ESC-2004</strain>
    </source>
</reference>
<dbReference type="Proteomes" id="UP000014760">
    <property type="component" value="Unassembled WGS sequence"/>
</dbReference>
<evidence type="ECO:0000313" key="2">
    <source>
        <dbReference type="EnsemblMetazoa" id="CapteP26496"/>
    </source>
</evidence>
<sequence length="173" mass="19213">ISTLLAEWGVENCITHNALRSLLNLLKVWHPELPRDSSTLLRTSSCKVKAIKGGSYCHMGLLAGLHSELKKAHFLQACNELHLHLNVDGLPLFKSSSEQLWPILCRIINKSCKPFIVGLYSGKSKPSGPHEYLSQFVEELQPLFDNGFRFNGKTLGLVVAGFICDAPARAYLK</sequence>
<protein>
    <submittedName>
        <fullName evidence="1 2">Uncharacterized protein</fullName>
    </submittedName>
</protein>
<dbReference type="EnsemblMetazoa" id="CapteT26496">
    <property type="protein sequence ID" value="CapteP26496"/>
    <property type="gene ID" value="CapteG26496"/>
</dbReference>
<reference evidence="3" key="1">
    <citation type="submission" date="2012-12" db="EMBL/GenBank/DDBJ databases">
        <authorList>
            <person name="Hellsten U."/>
            <person name="Grimwood J."/>
            <person name="Chapman J.A."/>
            <person name="Shapiro H."/>
            <person name="Aerts A."/>
            <person name="Otillar R.P."/>
            <person name="Terry A.Y."/>
            <person name="Boore J.L."/>
            <person name="Simakov O."/>
            <person name="Marletaz F."/>
            <person name="Cho S.-J."/>
            <person name="Edsinger-Gonzales E."/>
            <person name="Havlak P."/>
            <person name="Kuo D.-H."/>
            <person name="Larsson T."/>
            <person name="Lv J."/>
            <person name="Arendt D."/>
            <person name="Savage R."/>
            <person name="Osoegawa K."/>
            <person name="de Jong P."/>
            <person name="Lindberg D.R."/>
            <person name="Seaver E.C."/>
            <person name="Weisblat D.A."/>
            <person name="Putnam N.H."/>
            <person name="Grigoriev I.V."/>
            <person name="Rokhsar D.S."/>
        </authorList>
    </citation>
    <scope>NUCLEOTIDE SEQUENCE</scope>
    <source>
        <strain evidence="3">I ESC-2004</strain>
    </source>
</reference>
<feature type="non-terminal residue" evidence="1">
    <location>
        <position position="1"/>
    </location>
</feature>
<dbReference type="PANTHER" id="PTHR33053:SF24">
    <property type="entry name" value="TRANSPOSASE DOMAIN-CONTAINING PROTEIN"/>
    <property type="match status" value="1"/>
</dbReference>
<organism evidence="1">
    <name type="scientific">Capitella teleta</name>
    <name type="common">Polychaete worm</name>
    <dbReference type="NCBI Taxonomy" id="283909"/>
    <lineage>
        <taxon>Eukaryota</taxon>
        <taxon>Metazoa</taxon>
        <taxon>Spiralia</taxon>
        <taxon>Lophotrochozoa</taxon>
        <taxon>Annelida</taxon>
        <taxon>Polychaeta</taxon>
        <taxon>Sedentaria</taxon>
        <taxon>Scolecida</taxon>
        <taxon>Capitellidae</taxon>
        <taxon>Capitella</taxon>
    </lineage>
</organism>
<dbReference type="EMBL" id="KB294767">
    <property type="protein sequence ID" value="ELU14096.1"/>
    <property type="molecule type" value="Genomic_DNA"/>
</dbReference>
<dbReference type="HOGENOM" id="CLU_004416_3_0_1"/>
<proteinExistence type="predicted"/>
<evidence type="ECO:0000313" key="1">
    <source>
        <dbReference type="EMBL" id="ELU14096.1"/>
    </source>
</evidence>